<evidence type="ECO:0000313" key="1">
    <source>
        <dbReference type="EMBL" id="CAG8688118.1"/>
    </source>
</evidence>
<gene>
    <name evidence="1" type="ORF">DHETER_LOCUS11111</name>
</gene>
<sequence length="58" mass="6976">MDERRHLKYIEVRYSNEKGLESLDHQNVDIYSINVKAVVENKFENKNTLLEIKDQLRV</sequence>
<keyword evidence="2" id="KW-1185">Reference proteome</keyword>
<comment type="caution">
    <text evidence="1">The sequence shown here is derived from an EMBL/GenBank/DDBJ whole genome shotgun (WGS) entry which is preliminary data.</text>
</comment>
<accession>A0ACA9P3N8</accession>
<reference evidence="1" key="1">
    <citation type="submission" date="2021-06" db="EMBL/GenBank/DDBJ databases">
        <authorList>
            <person name="Kallberg Y."/>
            <person name="Tangrot J."/>
            <person name="Rosling A."/>
        </authorList>
    </citation>
    <scope>NUCLEOTIDE SEQUENCE</scope>
    <source>
        <strain evidence="1">IL203A</strain>
    </source>
</reference>
<proteinExistence type="predicted"/>
<feature type="non-terminal residue" evidence="1">
    <location>
        <position position="58"/>
    </location>
</feature>
<protein>
    <submittedName>
        <fullName evidence="1">7838_t:CDS:1</fullName>
    </submittedName>
</protein>
<organism evidence="1 2">
    <name type="scientific">Dentiscutata heterogama</name>
    <dbReference type="NCBI Taxonomy" id="1316150"/>
    <lineage>
        <taxon>Eukaryota</taxon>
        <taxon>Fungi</taxon>
        <taxon>Fungi incertae sedis</taxon>
        <taxon>Mucoromycota</taxon>
        <taxon>Glomeromycotina</taxon>
        <taxon>Glomeromycetes</taxon>
        <taxon>Diversisporales</taxon>
        <taxon>Gigasporaceae</taxon>
        <taxon>Dentiscutata</taxon>
    </lineage>
</organism>
<dbReference type="Proteomes" id="UP000789702">
    <property type="component" value="Unassembled WGS sequence"/>
</dbReference>
<name>A0ACA9P3N8_9GLOM</name>
<evidence type="ECO:0000313" key="2">
    <source>
        <dbReference type="Proteomes" id="UP000789702"/>
    </source>
</evidence>
<dbReference type="EMBL" id="CAJVPU010023388">
    <property type="protein sequence ID" value="CAG8688118.1"/>
    <property type="molecule type" value="Genomic_DNA"/>
</dbReference>